<dbReference type="GO" id="GO:0003824">
    <property type="term" value="F:catalytic activity"/>
    <property type="evidence" value="ECO:0007669"/>
    <property type="project" value="InterPro"/>
</dbReference>
<feature type="domain" description="HIT" evidence="4">
    <location>
        <begin position="4"/>
        <end position="107"/>
    </location>
</feature>
<gene>
    <name evidence="5" type="ORF">BST99_12505</name>
</gene>
<feature type="active site" description="Tele-AMP-histidine intermediate" evidence="1">
    <location>
        <position position="93"/>
    </location>
</feature>
<name>A0A2S7TAD6_9FLAO</name>
<dbReference type="InterPro" id="IPR001310">
    <property type="entry name" value="Histidine_triad_HIT"/>
</dbReference>
<dbReference type="SUPFAM" id="SSF54197">
    <property type="entry name" value="HIT-like"/>
    <property type="match status" value="1"/>
</dbReference>
<dbReference type="OrthoDB" id="9784774at2"/>
<protein>
    <submittedName>
        <fullName evidence="5">HIT family protein</fullName>
    </submittedName>
</protein>
<dbReference type="PRINTS" id="PR00332">
    <property type="entry name" value="HISTRIAD"/>
</dbReference>
<evidence type="ECO:0000256" key="3">
    <source>
        <dbReference type="PROSITE-ProRule" id="PRU00464"/>
    </source>
</evidence>
<evidence type="ECO:0000256" key="2">
    <source>
        <dbReference type="PIRSR" id="PIRSR601310-3"/>
    </source>
</evidence>
<evidence type="ECO:0000313" key="6">
    <source>
        <dbReference type="Proteomes" id="UP000239366"/>
    </source>
</evidence>
<dbReference type="AlphaFoldDB" id="A0A2S7TAD6"/>
<keyword evidence="6" id="KW-1185">Reference proteome</keyword>
<dbReference type="RefSeq" id="WP_105002099.1">
    <property type="nucleotide sequence ID" value="NZ_MQVX01000001.1"/>
</dbReference>
<comment type="caution">
    <text evidence="5">The sequence shown here is derived from an EMBL/GenBank/DDBJ whole genome shotgun (WGS) entry which is preliminary data.</text>
</comment>
<feature type="short sequence motif" description="Histidine triad motif" evidence="2 3">
    <location>
        <begin position="91"/>
        <end position="95"/>
    </location>
</feature>
<dbReference type="EMBL" id="MQVX01000001">
    <property type="protein sequence ID" value="PQJ16426.1"/>
    <property type="molecule type" value="Genomic_DNA"/>
</dbReference>
<dbReference type="InterPro" id="IPR036265">
    <property type="entry name" value="HIT-like_sf"/>
</dbReference>
<dbReference type="InterPro" id="IPR011146">
    <property type="entry name" value="HIT-like"/>
</dbReference>
<reference evidence="6" key="1">
    <citation type="submission" date="2016-11" db="EMBL/GenBank/DDBJ databases">
        <title>Trade-off between light-utilization and light-protection in marine flavobacteria.</title>
        <authorList>
            <person name="Kumagai Y."/>
            <person name="Yoshizawa S."/>
            <person name="Kogure K."/>
        </authorList>
    </citation>
    <scope>NUCLEOTIDE SEQUENCE [LARGE SCALE GENOMIC DNA]</scope>
    <source>
        <strain evidence="6">SG-18</strain>
    </source>
</reference>
<dbReference type="Pfam" id="PF01230">
    <property type="entry name" value="HIT"/>
    <property type="match status" value="1"/>
</dbReference>
<evidence type="ECO:0000313" key="5">
    <source>
        <dbReference type="EMBL" id="PQJ16426.1"/>
    </source>
</evidence>
<dbReference type="GO" id="GO:0009117">
    <property type="term" value="P:nucleotide metabolic process"/>
    <property type="evidence" value="ECO:0007669"/>
    <property type="project" value="TreeGrafter"/>
</dbReference>
<accession>A0A2S7TAD6</accession>
<proteinExistence type="predicted"/>
<dbReference type="PROSITE" id="PS51084">
    <property type="entry name" value="HIT_2"/>
    <property type="match status" value="1"/>
</dbReference>
<evidence type="ECO:0000259" key="4">
    <source>
        <dbReference type="PROSITE" id="PS51084"/>
    </source>
</evidence>
<sequence>MASIFSRIIAREIPGHIVAETEEHIALLDINPNAPGHTLCIPKKETDKIFDLSEEEYMALMQFSRQVALALEKVVPCKRIGMSVIGLEVPHVHVHLIPLQEMAQATFGQKASLSKEEFEDLRQRIAAAYQGL</sequence>
<dbReference type="Gene3D" id="3.30.428.10">
    <property type="entry name" value="HIT-like"/>
    <property type="match status" value="1"/>
</dbReference>
<dbReference type="PANTHER" id="PTHR46648:SF1">
    <property type="entry name" value="ADENOSINE 5'-MONOPHOSPHORAMIDASE HNT1"/>
    <property type="match status" value="1"/>
</dbReference>
<organism evidence="5 6">
    <name type="scientific">Aureicoccus marinus</name>
    <dbReference type="NCBI Taxonomy" id="754435"/>
    <lineage>
        <taxon>Bacteria</taxon>
        <taxon>Pseudomonadati</taxon>
        <taxon>Bacteroidota</taxon>
        <taxon>Flavobacteriia</taxon>
        <taxon>Flavobacteriales</taxon>
        <taxon>Flavobacteriaceae</taxon>
        <taxon>Aureicoccus</taxon>
    </lineage>
</organism>
<dbReference type="PANTHER" id="PTHR46648">
    <property type="entry name" value="HIT FAMILY PROTEIN 1"/>
    <property type="match status" value="1"/>
</dbReference>
<evidence type="ECO:0000256" key="1">
    <source>
        <dbReference type="PIRSR" id="PIRSR601310-1"/>
    </source>
</evidence>
<dbReference type="Proteomes" id="UP000239366">
    <property type="component" value="Unassembled WGS sequence"/>
</dbReference>